<comment type="function">
    <text evidence="9">Essential subunit of the Sec protein translocation channel SecYEG. Clamps together the 2 halves of SecY. May contact the channel plug during translocation.</text>
</comment>
<dbReference type="EMBL" id="CP044496">
    <property type="protein sequence ID" value="QFG50906.1"/>
    <property type="molecule type" value="Genomic_DNA"/>
</dbReference>
<comment type="subunit">
    <text evidence="9">Component of the Sec protein translocase complex. Heterotrimer consisting of SecY, SecE and SecG subunits. The heterotrimers can form oligomers, although 1 heterotrimer is thought to be able to translocate proteins. Interacts with the ribosome. Interacts with SecDF, and other proteins may be involved. Interacts with SecA.</text>
</comment>
<gene>
    <name evidence="9 11" type="primary">secE</name>
    <name evidence="11" type="ORF">LA749_02190</name>
    <name evidence="10" type="ORF">LBAT_0424</name>
</gene>
<evidence type="ECO:0000256" key="6">
    <source>
        <dbReference type="ARBA" id="ARBA00022989"/>
    </source>
</evidence>
<reference evidence="11 13" key="2">
    <citation type="submission" date="2019-09" db="EMBL/GenBank/DDBJ databases">
        <title>Genome sequencing of Lactobacillus acetotolerans.</title>
        <authorList>
            <person name="Kim K."/>
        </authorList>
    </citation>
    <scope>NUCLEOTIDE SEQUENCE [LARGE SCALE GENOMIC DNA]</scope>
    <source>
        <strain evidence="11 13">LA749</strain>
    </source>
</reference>
<keyword evidence="8 9" id="KW-0472">Membrane</keyword>
<protein>
    <recommendedName>
        <fullName evidence="9">Protein translocase subunit SecE</fullName>
    </recommendedName>
</protein>
<keyword evidence="2 9" id="KW-0813">Transport</keyword>
<dbReference type="GO" id="GO:0006605">
    <property type="term" value="P:protein targeting"/>
    <property type="evidence" value="ECO:0007669"/>
    <property type="project" value="UniProtKB-UniRule"/>
</dbReference>
<reference evidence="10 12" key="1">
    <citation type="submission" date="2015-03" db="EMBL/GenBank/DDBJ databases">
        <title>Complete genome sequence of Lactobacillus acetotolerans NBRC 13120.</title>
        <authorList>
            <person name="Toh H."/>
            <person name="Morita H."/>
            <person name="Fujita N."/>
        </authorList>
    </citation>
    <scope>NUCLEOTIDE SEQUENCE [LARGE SCALE GENOMIC DNA]</scope>
    <source>
        <strain evidence="10 12">NBRC 13120</strain>
    </source>
</reference>
<dbReference type="RefSeq" id="WP_054681174.1">
    <property type="nucleotide sequence ID" value="NZ_AP014808.1"/>
</dbReference>
<dbReference type="PANTHER" id="PTHR33910:SF1">
    <property type="entry name" value="PROTEIN TRANSLOCASE SUBUNIT SECE"/>
    <property type="match status" value="1"/>
</dbReference>
<dbReference type="Proteomes" id="UP000035709">
    <property type="component" value="Chromosome"/>
</dbReference>
<keyword evidence="5 9" id="KW-0653">Protein transport</keyword>
<keyword evidence="7 9" id="KW-0811">Translocation</keyword>
<dbReference type="GO" id="GO:0008320">
    <property type="term" value="F:protein transmembrane transporter activity"/>
    <property type="evidence" value="ECO:0007669"/>
    <property type="project" value="UniProtKB-UniRule"/>
</dbReference>
<evidence type="ECO:0000313" key="13">
    <source>
        <dbReference type="Proteomes" id="UP000325393"/>
    </source>
</evidence>
<sequence length="56" mass="6533">MIKFFKSVVHEMKLVTWPTPKQNRRDTITVIVTSILFAVYLGALDWVFTSLTQMVM</sequence>
<evidence type="ECO:0000313" key="12">
    <source>
        <dbReference type="Proteomes" id="UP000035709"/>
    </source>
</evidence>
<dbReference type="EMBL" id="AP014808">
    <property type="protein sequence ID" value="BAQ56813.1"/>
    <property type="molecule type" value="Genomic_DNA"/>
</dbReference>
<evidence type="ECO:0000256" key="5">
    <source>
        <dbReference type="ARBA" id="ARBA00022927"/>
    </source>
</evidence>
<proteinExistence type="inferred from homology"/>
<keyword evidence="3 9" id="KW-1003">Cell membrane</keyword>
<dbReference type="GO" id="GO:0009306">
    <property type="term" value="P:protein secretion"/>
    <property type="evidence" value="ECO:0007669"/>
    <property type="project" value="UniProtKB-UniRule"/>
</dbReference>
<evidence type="ECO:0000256" key="4">
    <source>
        <dbReference type="ARBA" id="ARBA00022692"/>
    </source>
</evidence>
<evidence type="ECO:0000256" key="7">
    <source>
        <dbReference type="ARBA" id="ARBA00023010"/>
    </source>
</evidence>
<name>A0A0D6A1W1_9LACO</name>
<dbReference type="GeneID" id="78211786"/>
<dbReference type="Gene3D" id="1.20.5.1030">
    <property type="entry name" value="Preprotein translocase secy subunit"/>
    <property type="match status" value="1"/>
</dbReference>
<dbReference type="KEGG" id="lae:LBAT_0424"/>
<dbReference type="GO" id="GO:0005886">
    <property type="term" value="C:plasma membrane"/>
    <property type="evidence" value="ECO:0007669"/>
    <property type="project" value="UniProtKB-SubCell"/>
</dbReference>
<evidence type="ECO:0000256" key="2">
    <source>
        <dbReference type="ARBA" id="ARBA00022448"/>
    </source>
</evidence>
<keyword evidence="6 9" id="KW-1133">Transmembrane helix</keyword>
<keyword evidence="12" id="KW-1185">Reference proteome</keyword>
<dbReference type="Proteomes" id="UP000325393">
    <property type="component" value="Chromosome"/>
</dbReference>
<dbReference type="InterPro" id="IPR005807">
    <property type="entry name" value="SecE_bac"/>
</dbReference>
<accession>A0A0D6A1W1</accession>
<dbReference type="PANTHER" id="PTHR33910">
    <property type="entry name" value="PROTEIN TRANSLOCASE SUBUNIT SECE"/>
    <property type="match status" value="1"/>
</dbReference>
<evidence type="ECO:0000256" key="1">
    <source>
        <dbReference type="ARBA" id="ARBA00004370"/>
    </source>
</evidence>
<feature type="transmembrane region" description="Helical" evidence="9">
    <location>
        <begin position="28"/>
        <end position="48"/>
    </location>
</feature>
<evidence type="ECO:0000256" key="8">
    <source>
        <dbReference type="ARBA" id="ARBA00023136"/>
    </source>
</evidence>
<evidence type="ECO:0000313" key="11">
    <source>
        <dbReference type="EMBL" id="QFG50906.1"/>
    </source>
</evidence>
<dbReference type="InterPro" id="IPR038379">
    <property type="entry name" value="SecE_sf"/>
</dbReference>
<dbReference type="OrthoDB" id="9813233at2"/>
<dbReference type="PATRIC" id="fig|1600.4.peg.434"/>
<keyword evidence="4 9" id="KW-0812">Transmembrane</keyword>
<dbReference type="STRING" id="1600.LBAT_0424"/>
<organism evidence="10 12">
    <name type="scientific">Lactobacillus acetotolerans</name>
    <dbReference type="NCBI Taxonomy" id="1600"/>
    <lineage>
        <taxon>Bacteria</taxon>
        <taxon>Bacillati</taxon>
        <taxon>Bacillota</taxon>
        <taxon>Bacilli</taxon>
        <taxon>Lactobacillales</taxon>
        <taxon>Lactobacillaceae</taxon>
        <taxon>Lactobacillus</taxon>
    </lineage>
</organism>
<dbReference type="AlphaFoldDB" id="A0A0D6A1W1"/>
<evidence type="ECO:0000256" key="9">
    <source>
        <dbReference type="HAMAP-Rule" id="MF_00422"/>
    </source>
</evidence>
<dbReference type="GO" id="GO:0065002">
    <property type="term" value="P:intracellular protein transmembrane transport"/>
    <property type="evidence" value="ECO:0007669"/>
    <property type="project" value="UniProtKB-UniRule"/>
</dbReference>
<dbReference type="Pfam" id="PF00584">
    <property type="entry name" value="SecE"/>
    <property type="match status" value="1"/>
</dbReference>
<evidence type="ECO:0000313" key="10">
    <source>
        <dbReference type="EMBL" id="BAQ56813.1"/>
    </source>
</evidence>
<comment type="similarity">
    <text evidence="9">Belongs to the SecE/SEC61-gamma family.</text>
</comment>
<comment type="subcellular location">
    <subcellularLocation>
        <location evidence="9">Cell membrane</location>
        <topology evidence="9">Single-pass membrane protein</topology>
    </subcellularLocation>
    <subcellularLocation>
        <location evidence="1">Membrane</location>
    </subcellularLocation>
</comment>
<evidence type="ECO:0000256" key="3">
    <source>
        <dbReference type="ARBA" id="ARBA00022475"/>
    </source>
</evidence>
<dbReference type="NCBIfam" id="TIGR00964">
    <property type="entry name" value="secE_bact"/>
    <property type="match status" value="1"/>
</dbReference>
<dbReference type="HAMAP" id="MF_00422">
    <property type="entry name" value="SecE"/>
    <property type="match status" value="1"/>
</dbReference>
<dbReference type="InterPro" id="IPR001901">
    <property type="entry name" value="Translocase_SecE/Sec61-g"/>
</dbReference>
<dbReference type="GO" id="GO:0043952">
    <property type="term" value="P:protein transport by the Sec complex"/>
    <property type="evidence" value="ECO:0007669"/>
    <property type="project" value="UniProtKB-UniRule"/>
</dbReference>